<dbReference type="Pfam" id="PF12796">
    <property type="entry name" value="Ank_2"/>
    <property type="match status" value="1"/>
</dbReference>
<reference evidence="3 4" key="1">
    <citation type="submission" date="2017-02" db="EMBL/GenBank/DDBJ databases">
        <title>Genomes of Trichoderma spp. with biocontrol activity.</title>
        <authorList>
            <person name="Gardiner D."/>
            <person name="Kazan K."/>
            <person name="Vos C."/>
            <person name="Harvey P."/>
        </authorList>
    </citation>
    <scope>NUCLEOTIDE SEQUENCE [LARGE SCALE GENOMIC DNA]</scope>
    <source>
        <strain evidence="3 4">A5MH</strain>
    </source>
</reference>
<evidence type="ECO:0000313" key="3">
    <source>
        <dbReference type="EMBL" id="PNP47422.1"/>
    </source>
</evidence>
<evidence type="ECO:0000259" key="2">
    <source>
        <dbReference type="Pfam" id="PF06985"/>
    </source>
</evidence>
<dbReference type="AlphaFoldDB" id="A0A2K0TPH1"/>
<dbReference type="SMART" id="SM00248">
    <property type="entry name" value="ANK"/>
    <property type="match status" value="5"/>
</dbReference>
<dbReference type="EMBL" id="MTYH01000013">
    <property type="protein sequence ID" value="PNP47422.1"/>
    <property type="molecule type" value="Genomic_DNA"/>
</dbReference>
<dbReference type="SUPFAM" id="SSF48403">
    <property type="entry name" value="Ankyrin repeat"/>
    <property type="match status" value="1"/>
</dbReference>
<dbReference type="PROSITE" id="PS50088">
    <property type="entry name" value="ANK_REPEAT"/>
    <property type="match status" value="2"/>
</dbReference>
<dbReference type="Proteomes" id="UP000236546">
    <property type="component" value="Unassembled WGS sequence"/>
</dbReference>
<protein>
    <recommendedName>
        <fullName evidence="2">Heterokaryon incompatibility domain-containing protein</fullName>
    </recommendedName>
</protein>
<accession>A0A2K0TPH1</accession>
<keyword evidence="1" id="KW-0040">ANK repeat</keyword>
<comment type="caution">
    <text evidence="3">The sequence shown here is derived from an EMBL/GenBank/DDBJ whole genome shotgun (WGS) entry which is preliminary data.</text>
</comment>
<organism evidence="3 4">
    <name type="scientific">Trichoderma gamsii</name>
    <dbReference type="NCBI Taxonomy" id="398673"/>
    <lineage>
        <taxon>Eukaryota</taxon>
        <taxon>Fungi</taxon>
        <taxon>Dikarya</taxon>
        <taxon>Ascomycota</taxon>
        <taxon>Pezizomycotina</taxon>
        <taxon>Sordariomycetes</taxon>
        <taxon>Hypocreomycetidae</taxon>
        <taxon>Hypocreales</taxon>
        <taxon>Hypocreaceae</taxon>
        <taxon>Trichoderma</taxon>
    </lineage>
</organism>
<dbReference type="Pfam" id="PF06985">
    <property type="entry name" value="HET"/>
    <property type="match status" value="1"/>
</dbReference>
<gene>
    <name evidence="3" type="ORF">TGAMA5MH_01241</name>
</gene>
<dbReference type="PANTHER" id="PTHR24148">
    <property type="entry name" value="ANKYRIN REPEAT DOMAIN-CONTAINING PROTEIN 39 HOMOLOG-RELATED"/>
    <property type="match status" value="1"/>
</dbReference>
<evidence type="ECO:0000256" key="1">
    <source>
        <dbReference type="PROSITE-ProRule" id="PRU00023"/>
    </source>
</evidence>
<dbReference type="PANTHER" id="PTHR24148:SF78">
    <property type="entry name" value="HETEROKARYON INCOMPATIBILITY DOMAIN-CONTAINING PROTEIN"/>
    <property type="match status" value="1"/>
</dbReference>
<name>A0A2K0TPH1_9HYPO</name>
<dbReference type="Gene3D" id="1.25.40.20">
    <property type="entry name" value="Ankyrin repeat-containing domain"/>
    <property type="match status" value="1"/>
</dbReference>
<dbReference type="InterPro" id="IPR010730">
    <property type="entry name" value="HET"/>
</dbReference>
<dbReference type="InterPro" id="IPR002110">
    <property type="entry name" value="Ankyrin_rpt"/>
</dbReference>
<dbReference type="InterPro" id="IPR052895">
    <property type="entry name" value="HetReg/Transcr_Mod"/>
</dbReference>
<dbReference type="InterPro" id="IPR036770">
    <property type="entry name" value="Ankyrin_rpt-contain_sf"/>
</dbReference>
<proteinExistence type="predicted"/>
<feature type="repeat" description="ANK" evidence="1">
    <location>
        <begin position="702"/>
        <end position="734"/>
    </location>
</feature>
<dbReference type="PROSITE" id="PS50297">
    <property type="entry name" value="ANK_REP_REGION"/>
    <property type="match status" value="1"/>
</dbReference>
<dbReference type="OrthoDB" id="4895689at2759"/>
<dbReference type="Pfam" id="PF00023">
    <property type="entry name" value="Ank"/>
    <property type="match status" value="1"/>
</dbReference>
<sequence>MSDIYKQADSVVFFLGPATYSTDAFMDYMGHVQQVRSKYAYRSWARDDQRWKIIQEAVQEEMGKLDIDLLSLGLKGLLNRPWFLRVWILQEVVNAKNAIVCCGRKEIAASVFSISPIIFKVSPSVHCQSVIDIMPGPWRKTSWWSKGPCLYTLLSKFGGAQATESQDLIYALRGIATDKESPILTPDYDKSEECLVRDIVRFLFDFEYDAEMGWSMLGTVRDAIRGLEQIKDRIFMERIKAGEMRRLDGLLQAPGFTFSPTVVEAAIQHDKTGQMMKLFMQNSKDFGISAQTLLTAVEKGSVPVVEVLERYLGGGVAAATKETLLIAANNHRHGDDMVTYFLARDPDLGDDGQTVAEVAARNSTQATRIVRQLLGRGIRITMTPQLHKNALKSGCYEELVLLFVHYPPRGLRMSDEAVDVDANKSADGAAENARIVFWSIARFLITYANYEYTLFDVFRQSCRQIEEHGYNFLEELTLCAAEVFKEGGHSLSTQRGQFEQINGTLDWITEESGFSLYITIGVVKASIEGNFTGRMSRLLKQKRDSIDIDPDAAAEIIRTYHRGESDDLSMINLIFQYGDGQFRYTNVMSQALTKRYRDPETRPHAGLLHAVNMHRDAGLLRWLLSCGANPDERNSNGNTLLTYTAQNCQTVGLLLSYGADPNIQPGLSGYCALHPAKAGADYEALELFLVCGANPNIVDGYEGNTLLQGAACRGDIGSVKLLLQYGADATIRTDDGKGVEDLTKSNAIISLLREHSSQSLAGMHGISPSVQDIMRDHGLVPNPYNRLLGTRLSWHIP</sequence>
<feature type="domain" description="Heterokaryon incompatibility" evidence="2">
    <location>
        <begin position="1"/>
        <end position="91"/>
    </location>
</feature>
<evidence type="ECO:0000313" key="4">
    <source>
        <dbReference type="Proteomes" id="UP000236546"/>
    </source>
</evidence>
<feature type="repeat" description="ANK" evidence="1">
    <location>
        <begin position="668"/>
        <end position="700"/>
    </location>
</feature>